<evidence type="ECO:0000313" key="3">
    <source>
        <dbReference type="Proteomes" id="UP000287651"/>
    </source>
</evidence>
<proteinExistence type="predicted"/>
<feature type="region of interest" description="Disordered" evidence="1">
    <location>
        <begin position="1"/>
        <end position="27"/>
    </location>
</feature>
<dbReference type="EMBL" id="AMZH03011608">
    <property type="protein sequence ID" value="RRT52552.1"/>
    <property type="molecule type" value="Genomic_DNA"/>
</dbReference>
<comment type="caution">
    <text evidence="2">The sequence shown here is derived from an EMBL/GenBank/DDBJ whole genome shotgun (WGS) entry which is preliminary data.</text>
</comment>
<dbReference type="Proteomes" id="UP000287651">
    <property type="component" value="Unassembled WGS sequence"/>
</dbReference>
<reference evidence="2 3" key="1">
    <citation type="journal article" date="2014" name="Agronomy (Basel)">
        <title>A Draft Genome Sequence for Ensete ventricosum, the Drought-Tolerant Tree Against Hunger.</title>
        <authorList>
            <person name="Harrison J."/>
            <person name="Moore K.A."/>
            <person name="Paszkiewicz K."/>
            <person name="Jones T."/>
            <person name="Grant M."/>
            <person name="Ambacheew D."/>
            <person name="Muzemil S."/>
            <person name="Studholme D.J."/>
        </authorList>
    </citation>
    <scope>NUCLEOTIDE SEQUENCE [LARGE SCALE GENOMIC DNA]</scope>
</reference>
<name>A0A426YLF9_ENSVE</name>
<feature type="region of interest" description="Disordered" evidence="1">
    <location>
        <begin position="114"/>
        <end position="142"/>
    </location>
</feature>
<feature type="region of interest" description="Disordered" evidence="1">
    <location>
        <begin position="56"/>
        <end position="76"/>
    </location>
</feature>
<sequence>MSEAMTREATTQKVGESSKTTWGASRREGFVAGSARANGCASSSKVDSSTKATRLLGAPLEPHPPLAMGALGKAGGEKTMPCRVLVLAERVVREVLNAGGSAASIYPDLKIEEDPFASLPEDDNMEMPNEVPFYGSPDPPSI</sequence>
<evidence type="ECO:0000256" key="1">
    <source>
        <dbReference type="SAM" id="MobiDB-lite"/>
    </source>
</evidence>
<organism evidence="2 3">
    <name type="scientific">Ensete ventricosum</name>
    <name type="common">Abyssinian banana</name>
    <name type="synonym">Musa ensete</name>
    <dbReference type="NCBI Taxonomy" id="4639"/>
    <lineage>
        <taxon>Eukaryota</taxon>
        <taxon>Viridiplantae</taxon>
        <taxon>Streptophyta</taxon>
        <taxon>Embryophyta</taxon>
        <taxon>Tracheophyta</taxon>
        <taxon>Spermatophyta</taxon>
        <taxon>Magnoliopsida</taxon>
        <taxon>Liliopsida</taxon>
        <taxon>Zingiberales</taxon>
        <taxon>Musaceae</taxon>
        <taxon>Ensete</taxon>
    </lineage>
</organism>
<protein>
    <submittedName>
        <fullName evidence="2">Uncharacterized protein</fullName>
    </submittedName>
</protein>
<gene>
    <name evidence="2" type="ORF">B296_00007171</name>
</gene>
<accession>A0A426YLF9</accession>
<evidence type="ECO:0000313" key="2">
    <source>
        <dbReference type="EMBL" id="RRT52552.1"/>
    </source>
</evidence>
<feature type="compositionally biased region" description="Polar residues" evidence="1">
    <location>
        <begin position="8"/>
        <end position="23"/>
    </location>
</feature>
<dbReference type="AlphaFoldDB" id="A0A426YLF9"/>